<keyword evidence="1" id="KW-0812">Transmembrane</keyword>
<feature type="transmembrane region" description="Helical" evidence="1">
    <location>
        <begin position="69"/>
        <end position="87"/>
    </location>
</feature>
<keyword evidence="1" id="KW-0472">Membrane</keyword>
<keyword evidence="1" id="KW-1133">Transmembrane helix</keyword>
<accession>A0A7V6A3Z3</accession>
<proteinExistence type="predicted"/>
<sequence length="101" mass="11235">MDSKEAMSPTRLPLPPKAAQHEDVKSLWERWDKAQSEDQATNLVRGLNLVGLIMIFAGVLLQIFGSGFWKLRLAPIIIVLGALMLAVQKFRALLSHRSLNG</sequence>
<evidence type="ECO:0000313" key="2">
    <source>
        <dbReference type="EMBL" id="HHS29802.1"/>
    </source>
</evidence>
<comment type="caution">
    <text evidence="2">The sequence shown here is derived from an EMBL/GenBank/DDBJ whole genome shotgun (WGS) entry which is preliminary data.</text>
</comment>
<reference evidence="2" key="1">
    <citation type="journal article" date="2020" name="mSystems">
        <title>Genome- and Community-Level Interaction Insights into Carbon Utilization and Element Cycling Functions of Hydrothermarchaeota in Hydrothermal Sediment.</title>
        <authorList>
            <person name="Zhou Z."/>
            <person name="Liu Y."/>
            <person name="Xu W."/>
            <person name="Pan J."/>
            <person name="Luo Z.H."/>
            <person name="Li M."/>
        </authorList>
    </citation>
    <scope>NUCLEOTIDE SEQUENCE [LARGE SCALE GENOMIC DNA]</scope>
    <source>
        <strain evidence="2">SpSt-767</strain>
    </source>
</reference>
<dbReference type="AlphaFoldDB" id="A0A7V6A3Z3"/>
<organism evidence="2">
    <name type="scientific">Desulfobacca acetoxidans</name>
    <dbReference type="NCBI Taxonomy" id="60893"/>
    <lineage>
        <taxon>Bacteria</taxon>
        <taxon>Pseudomonadati</taxon>
        <taxon>Thermodesulfobacteriota</taxon>
        <taxon>Desulfobaccia</taxon>
        <taxon>Desulfobaccales</taxon>
        <taxon>Desulfobaccaceae</taxon>
        <taxon>Desulfobacca</taxon>
    </lineage>
</organism>
<name>A0A7V6A3Z3_9BACT</name>
<dbReference type="EMBL" id="DTGR01000141">
    <property type="protein sequence ID" value="HHS29802.1"/>
    <property type="molecule type" value="Genomic_DNA"/>
</dbReference>
<gene>
    <name evidence="2" type="ORF">ENV52_08895</name>
</gene>
<evidence type="ECO:0000256" key="1">
    <source>
        <dbReference type="SAM" id="Phobius"/>
    </source>
</evidence>
<feature type="transmembrane region" description="Helical" evidence="1">
    <location>
        <begin position="43"/>
        <end position="63"/>
    </location>
</feature>
<protein>
    <submittedName>
        <fullName evidence="2">Uncharacterized protein</fullName>
    </submittedName>
</protein>